<reference evidence="3" key="3">
    <citation type="submission" date="2015-04" db="UniProtKB">
        <authorList>
            <consortium name="EnsemblPlants"/>
        </authorList>
    </citation>
    <scope>IDENTIFICATION</scope>
    <source>
        <strain evidence="3">cv. Jemalong A17</strain>
    </source>
</reference>
<evidence type="ECO:0008006" key="5">
    <source>
        <dbReference type="Google" id="ProtNLM"/>
    </source>
</evidence>
<accession>A0A072VU63</accession>
<organism evidence="2 4">
    <name type="scientific">Medicago truncatula</name>
    <name type="common">Barrel medic</name>
    <name type="synonym">Medicago tribuloides</name>
    <dbReference type="NCBI Taxonomy" id="3880"/>
    <lineage>
        <taxon>Eukaryota</taxon>
        <taxon>Viridiplantae</taxon>
        <taxon>Streptophyta</taxon>
        <taxon>Embryophyta</taxon>
        <taxon>Tracheophyta</taxon>
        <taxon>Spermatophyta</taxon>
        <taxon>Magnoliopsida</taxon>
        <taxon>eudicotyledons</taxon>
        <taxon>Gunneridae</taxon>
        <taxon>Pentapetalae</taxon>
        <taxon>rosids</taxon>
        <taxon>fabids</taxon>
        <taxon>Fabales</taxon>
        <taxon>Fabaceae</taxon>
        <taxon>Papilionoideae</taxon>
        <taxon>50 kb inversion clade</taxon>
        <taxon>NPAAA clade</taxon>
        <taxon>Hologalegina</taxon>
        <taxon>IRL clade</taxon>
        <taxon>Trifolieae</taxon>
        <taxon>Medicago</taxon>
    </lineage>
</organism>
<keyword evidence="4" id="KW-1185">Reference proteome</keyword>
<name>A0A072VU63_MEDTR</name>
<dbReference type="Proteomes" id="UP000002051">
    <property type="component" value="Unassembled WGS sequence"/>
</dbReference>
<sequence length="328" mass="37751">MASVLFPELAIASRSAREASWPKCSIPLFDDYSDYMFEIFMLGKRGVTIGIRAGRISEMAGRNDAALAAALQAVGQQPNANAGVNAETRMRETFIRNHPPTFKGRYDPDGAQTWLKEIERIFRVMQCTEVQKVRFGTHQLAKEADDWWVSLRPNLEQDGAAQGNMSVTEYAAMFVEFAKFYPHYAAETAEFSKCFKFENGLRPDIKRAIGYQQIQVFPELVNNCRIYEEDTKAHYKVVNERKTKGQQSRPKPYSAPTDKGKQRMVNDRRRMLLRRLSISIVVRKATRAMFVQRRKRVTLVLSASNLRGRRLLVGFLLWLVQRQRMRIA</sequence>
<evidence type="ECO:0000313" key="3">
    <source>
        <dbReference type="EnsemblPlants" id="KEH41655"/>
    </source>
</evidence>
<dbReference type="EMBL" id="CM001217">
    <property type="protein sequence ID" value="KEH41655.1"/>
    <property type="molecule type" value="Genomic_DNA"/>
</dbReference>
<proteinExistence type="predicted"/>
<dbReference type="AlphaFoldDB" id="A0A072VU63"/>
<dbReference type="EnsemblPlants" id="KEH41655">
    <property type="protein sequence ID" value="KEH41655"/>
    <property type="gene ID" value="MTR_1g053380"/>
</dbReference>
<evidence type="ECO:0000313" key="2">
    <source>
        <dbReference type="EMBL" id="KEH41655.1"/>
    </source>
</evidence>
<gene>
    <name evidence="2" type="ordered locus">MTR_1g053380</name>
</gene>
<evidence type="ECO:0000256" key="1">
    <source>
        <dbReference type="SAM" id="MobiDB-lite"/>
    </source>
</evidence>
<feature type="region of interest" description="Disordered" evidence="1">
    <location>
        <begin position="240"/>
        <end position="261"/>
    </location>
</feature>
<dbReference type="HOGENOM" id="CLU_848277_0_0_1"/>
<protein>
    <recommendedName>
        <fullName evidence="5">Retrotransposon gag domain-containing protein</fullName>
    </recommendedName>
</protein>
<evidence type="ECO:0000313" key="4">
    <source>
        <dbReference type="Proteomes" id="UP000002051"/>
    </source>
</evidence>
<reference evidence="2 4" key="2">
    <citation type="journal article" date="2014" name="BMC Genomics">
        <title>An improved genome release (version Mt4.0) for the model legume Medicago truncatula.</title>
        <authorList>
            <person name="Tang H."/>
            <person name="Krishnakumar V."/>
            <person name="Bidwell S."/>
            <person name="Rosen B."/>
            <person name="Chan A."/>
            <person name="Zhou S."/>
            <person name="Gentzbittel L."/>
            <person name="Childs K.L."/>
            <person name="Yandell M."/>
            <person name="Gundlach H."/>
            <person name="Mayer K.F."/>
            <person name="Schwartz D.C."/>
            <person name="Town C.D."/>
        </authorList>
    </citation>
    <scope>GENOME REANNOTATION</scope>
    <source>
        <strain evidence="2">A17</strain>
        <strain evidence="3 4">cv. Jemalong A17</strain>
    </source>
</reference>
<reference evidence="2 4" key="1">
    <citation type="journal article" date="2011" name="Nature">
        <title>The Medicago genome provides insight into the evolution of rhizobial symbioses.</title>
        <authorList>
            <person name="Young N.D."/>
            <person name="Debelle F."/>
            <person name="Oldroyd G.E."/>
            <person name="Geurts R."/>
            <person name="Cannon S.B."/>
            <person name="Udvardi M.K."/>
            <person name="Benedito V.A."/>
            <person name="Mayer K.F."/>
            <person name="Gouzy J."/>
            <person name="Schoof H."/>
            <person name="Van de Peer Y."/>
            <person name="Proost S."/>
            <person name="Cook D.R."/>
            <person name="Meyers B.C."/>
            <person name="Spannagl M."/>
            <person name="Cheung F."/>
            <person name="De Mita S."/>
            <person name="Krishnakumar V."/>
            <person name="Gundlach H."/>
            <person name="Zhou S."/>
            <person name="Mudge J."/>
            <person name="Bharti A.K."/>
            <person name="Murray J.D."/>
            <person name="Naoumkina M.A."/>
            <person name="Rosen B."/>
            <person name="Silverstein K.A."/>
            <person name="Tang H."/>
            <person name="Rombauts S."/>
            <person name="Zhao P.X."/>
            <person name="Zhou P."/>
            <person name="Barbe V."/>
            <person name="Bardou P."/>
            <person name="Bechner M."/>
            <person name="Bellec A."/>
            <person name="Berger A."/>
            <person name="Berges H."/>
            <person name="Bidwell S."/>
            <person name="Bisseling T."/>
            <person name="Choisne N."/>
            <person name="Couloux A."/>
            <person name="Denny R."/>
            <person name="Deshpande S."/>
            <person name="Dai X."/>
            <person name="Doyle J.J."/>
            <person name="Dudez A.M."/>
            <person name="Farmer A.D."/>
            <person name="Fouteau S."/>
            <person name="Franken C."/>
            <person name="Gibelin C."/>
            <person name="Gish J."/>
            <person name="Goldstein S."/>
            <person name="Gonzalez A.J."/>
            <person name="Green P.J."/>
            <person name="Hallab A."/>
            <person name="Hartog M."/>
            <person name="Hua A."/>
            <person name="Humphray S.J."/>
            <person name="Jeong D.H."/>
            <person name="Jing Y."/>
            <person name="Jocker A."/>
            <person name="Kenton S.M."/>
            <person name="Kim D.J."/>
            <person name="Klee K."/>
            <person name="Lai H."/>
            <person name="Lang C."/>
            <person name="Lin S."/>
            <person name="Macmil S.L."/>
            <person name="Magdelenat G."/>
            <person name="Matthews L."/>
            <person name="McCorrison J."/>
            <person name="Monaghan E.L."/>
            <person name="Mun J.H."/>
            <person name="Najar F.Z."/>
            <person name="Nicholson C."/>
            <person name="Noirot C."/>
            <person name="O'Bleness M."/>
            <person name="Paule C.R."/>
            <person name="Poulain J."/>
            <person name="Prion F."/>
            <person name="Qin B."/>
            <person name="Qu C."/>
            <person name="Retzel E.F."/>
            <person name="Riddle C."/>
            <person name="Sallet E."/>
            <person name="Samain S."/>
            <person name="Samson N."/>
            <person name="Sanders I."/>
            <person name="Saurat O."/>
            <person name="Scarpelli C."/>
            <person name="Schiex T."/>
            <person name="Segurens B."/>
            <person name="Severin A.J."/>
            <person name="Sherrier D.J."/>
            <person name="Shi R."/>
            <person name="Sims S."/>
            <person name="Singer S.R."/>
            <person name="Sinharoy S."/>
            <person name="Sterck L."/>
            <person name="Viollet A."/>
            <person name="Wang B.B."/>
            <person name="Wang K."/>
            <person name="Wang M."/>
            <person name="Wang X."/>
            <person name="Warfsmann J."/>
            <person name="Weissenbach J."/>
            <person name="White D.D."/>
            <person name="White J.D."/>
            <person name="Wiley G.B."/>
            <person name="Wincker P."/>
            <person name="Xing Y."/>
            <person name="Yang L."/>
            <person name="Yao Z."/>
            <person name="Ying F."/>
            <person name="Zhai J."/>
            <person name="Zhou L."/>
            <person name="Zuber A."/>
            <person name="Denarie J."/>
            <person name="Dixon R.A."/>
            <person name="May G.D."/>
            <person name="Schwartz D.C."/>
            <person name="Rogers J."/>
            <person name="Quetier F."/>
            <person name="Town C.D."/>
            <person name="Roe B.A."/>
        </authorList>
    </citation>
    <scope>NUCLEOTIDE SEQUENCE [LARGE SCALE GENOMIC DNA]</scope>
    <source>
        <strain evidence="2">A17</strain>
        <strain evidence="3 4">cv. Jemalong A17</strain>
    </source>
</reference>